<organism evidence="9">
    <name type="scientific">uncultured marine group II/III euryarchaeote KM3_141_C05</name>
    <dbReference type="NCBI Taxonomy" id="1457876"/>
    <lineage>
        <taxon>Archaea</taxon>
        <taxon>Methanobacteriati</taxon>
        <taxon>Methanobacteriota</taxon>
        <taxon>environmental samples</taxon>
    </lineage>
</organism>
<evidence type="ECO:0000256" key="8">
    <source>
        <dbReference type="SAM" id="Phobius"/>
    </source>
</evidence>
<name>A0A075GAF9_9EURY</name>
<keyword evidence="6 8" id="KW-1133">Transmembrane helix</keyword>
<dbReference type="InterPro" id="IPR014522">
    <property type="entry name" value="ArtA"/>
</dbReference>
<evidence type="ECO:0000256" key="5">
    <source>
        <dbReference type="ARBA" id="ARBA00022801"/>
    </source>
</evidence>
<comment type="subcellular location">
    <subcellularLocation>
        <location evidence="1">Cell membrane</location>
        <topology evidence="1">Multi-pass membrane protein</topology>
    </subcellularLocation>
</comment>
<feature type="transmembrane region" description="Helical" evidence="8">
    <location>
        <begin position="20"/>
        <end position="38"/>
    </location>
</feature>
<evidence type="ECO:0000313" key="9">
    <source>
        <dbReference type="EMBL" id="AIF01071.1"/>
    </source>
</evidence>
<keyword evidence="7 8" id="KW-0472">Membrane</keyword>
<dbReference type="AlphaFoldDB" id="A0A075GAF9"/>
<evidence type="ECO:0000256" key="7">
    <source>
        <dbReference type="ARBA" id="ARBA00023136"/>
    </source>
</evidence>
<feature type="transmembrane region" description="Helical" evidence="8">
    <location>
        <begin position="200"/>
        <end position="224"/>
    </location>
</feature>
<evidence type="ECO:0000256" key="2">
    <source>
        <dbReference type="ARBA" id="ARBA00022475"/>
    </source>
</evidence>
<dbReference type="GO" id="GO:0005886">
    <property type="term" value="C:plasma membrane"/>
    <property type="evidence" value="ECO:0007669"/>
    <property type="project" value="UniProtKB-SubCell"/>
</dbReference>
<dbReference type="InterPro" id="IPR019127">
    <property type="entry name" value="Exosortase"/>
</dbReference>
<dbReference type="NCBIfam" id="TIGR04125">
    <property type="entry name" value="exosort_PGF_TRM"/>
    <property type="match status" value="1"/>
</dbReference>
<keyword evidence="4 8" id="KW-0812">Transmembrane</keyword>
<evidence type="ECO:0000256" key="6">
    <source>
        <dbReference type="ARBA" id="ARBA00022989"/>
    </source>
</evidence>
<feature type="transmembrane region" description="Helical" evidence="8">
    <location>
        <begin position="285"/>
        <end position="307"/>
    </location>
</feature>
<accession>A0A075GAF9</accession>
<dbReference type="EMBL" id="KF900611">
    <property type="protein sequence ID" value="AIF01071.1"/>
    <property type="molecule type" value="Genomic_DNA"/>
</dbReference>
<feature type="transmembrane region" description="Helical" evidence="8">
    <location>
        <begin position="236"/>
        <end position="257"/>
    </location>
</feature>
<protein>
    <submittedName>
        <fullName evidence="9">Cytochrome oxidase subunit I</fullName>
    </submittedName>
</protein>
<sequence length="329" mass="36711">MASQNLLHPLAEALGTSDEMLRLYCAVIGLVLLGAGFHSKGERRGSIAAPGWILLGFYFFLDTPHYVDISDPILILMSAAALPFSIAIAVWEVRSERDKTDEPALVWFRGCTFWAATPYLLVSWVPNITMAVVWLTAWQGVFFLRVSGVANLTLGESRVHYADGSSGLFSEFQGNPWLYLEPLGEGGFYVPILTESGDPAGISIILACSALQSMIVFVGALVALRGVSWKLRARAFIITLPVIHLLNIFRNAGIIYLDMTYREWHWFDVGMFDFAHSYAAKVGSLFAMFAMAIVLFELLPVLHSHVIRLMEPMMKLRIGWPTYRKNTNK</sequence>
<evidence type="ECO:0000256" key="3">
    <source>
        <dbReference type="ARBA" id="ARBA00022670"/>
    </source>
</evidence>
<dbReference type="NCBIfam" id="TIGR04178">
    <property type="entry name" value="exo_archaeo"/>
    <property type="match status" value="1"/>
</dbReference>
<dbReference type="InterPro" id="IPR026392">
    <property type="entry name" value="Exo/Archaeosortase_dom"/>
</dbReference>
<evidence type="ECO:0000256" key="1">
    <source>
        <dbReference type="ARBA" id="ARBA00004651"/>
    </source>
</evidence>
<proteinExistence type="predicted"/>
<reference evidence="9" key="1">
    <citation type="journal article" date="2014" name="Genome Biol. Evol.">
        <title>Pangenome evidence for extensive interdomain horizontal transfer affecting lineage core and shell genes in uncultured planktonic thaumarchaeota and euryarchaeota.</title>
        <authorList>
            <person name="Deschamps P."/>
            <person name="Zivanovic Y."/>
            <person name="Moreira D."/>
            <person name="Rodriguez-Valera F."/>
            <person name="Lopez-Garcia P."/>
        </authorList>
    </citation>
    <scope>NUCLEOTIDE SEQUENCE</scope>
</reference>
<feature type="transmembrane region" description="Helical" evidence="8">
    <location>
        <begin position="105"/>
        <end position="125"/>
    </location>
</feature>
<keyword evidence="2" id="KW-1003">Cell membrane</keyword>
<keyword evidence="5" id="KW-0378">Hydrolase</keyword>
<dbReference type="Pfam" id="PF09721">
    <property type="entry name" value="Exosortase_EpsH"/>
    <property type="match status" value="1"/>
</dbReference>
<dbReference type="GO" id="GO:0006508">
    <property type="term" value="P:proteolysis"/>
    <property type="evidence" value="ECO:0007669"/>
    <property type="project" value="UniProtKB-KW"/>
</dbReference>
<feature type="transmembrane region" description="Helical" evidence="8">
    <location>
        <begin position="45"/>
        <end position="61"/>
    </location>
</feature>
<dbReference type="GO" id="GO:0008233">
    <property type="term" value="F:peptidase activity"/>
    <property type="evidence" value="ECO:0007669"/>
    <property type="project" value="UniProtKB-KW"/>
</dbReference>
<feature type="transmembrane region" description="Helical" evidence="8">
    <location>
        <begin position="73"/>
        <end position="93"/>
    </location>
</feature>
<keyword evidence="3" id="KW-0645">Protease</keyword>
<evidence type="ECO:0000256" key="4">
    <source>
        <dbReference type="ARBA" id="ARBA00022692"/>
    </source>
</evidence>